<dbReference type="PANTHER" id="PTHR14269:SF4">
    <property type="entry name" value="CAT EYE SYNDROME CRITICAL REGION PROTEIN 5"/>
    <property type="match status" value="1"/>
</dbReference>
<dbReference type="NCBIfam" id="TIGR01456">
    <property type="entry name" value="CECR5"/>
    <property type="match status" value="1"/>
</dbReference>
<dbReference type="EnsemblPlants" id="Pp3c16_8740V3.2">
    <property type="protein sequence ID" value="Pp3c16_8740V3.2"/>
    <property type="gene ID" value="Pp3c16_8740"/>
</dbReference>
<dbReference type="SUPFAM" id="SSF56784">
    <property type="entry name" value="HAD-like"/>
    <property type="match status" value="1"/>
</dbReference>
<dbReference type="Pfam" id="PF13344">
    <property type="entry name" value="Hydrolase_6"/>
    <property type="match status" value="1"/>
</dbReference>
<reference evidence="2" key="3">
    <citation type="submission" date="2020-12" db="UniProtKB">
        <authorList>
            <consortium name="EnsemblPlants"/>
        </authorList>
    </citation>
    <scope>IDENTIFICATION</scope>
</reference>
<dbReference type="InterPro" id="IPR006357">
    <property type="entry name" value="HAD-SF_hydro_IIA"/>
</dbReference>
<reference evidence="1 3" key="1">
    <citation type="journal article" date="2008" name="Science">
        <title>The Physcomitrella genome reveals evolutionary insights into the conquest of land by plants.</title>
        <authorList>
            <person name="Rensing S."/>
            <person name="Lang D."/>
            <person name="Zimmer A."/>
            <person name="Terry A."/>
            <person name="Salamov A."/>
            <person name="Shapiro H."/>
            <person name="Nishiyama T."/>
            <person name="Perroud P.-F."/>
            <person name="Lindquist E."/>
            <person name="Kamisugi Y."/>
            <person name="Tanahashi T."/>
            <person name="Sakakibara K."/>
            <person name="Fujita T."/>
            <person name="Oishi K."/>
            <person name="Shin-I T."/>
            <person name="Kuroki Y."/>
            <person name="Toyoda A."/>
            <person name="Suzuki Y."/>
            <person name="Hashimoto A."/>
            <person name="Yamaguchi K."/>
            <person name="Sugano A."/>
            <person name="Kohara Y."/>
            <person name="Fujiyama A."/>
            <person name="Anterola A."/>
            <person name="Aoki S."/>
            <person name="Ashton N."/>
            <person name="Barbazuk W.B."/>
            <person name="Barker E."/>
            <person name="Bennetzen J."/>
            <person name="Bezanilla M."/>
            <person name="Blankenship R."/>
            <person name="Cho S.H."/>
            <person name="Dutcher S."/>
            <person name="Estelle M."/>
            <person name="Fawcett J.A."/>
            <person name="Gundlach H."/>
            <person name="Hanada K."/>
            <person name="Heyl A."/>
            <person name="Hicks K.A."/>
            <person name="Hugh J."/>
            <person name="Lohr M."/>
            <person name="Mayer K."/>
            <person name="Melkozernov A."/>
            <person name="Murata T."/>
            <person name="Nelson D."/>
            <person name="Pils B."/>
            <person name="Prigge M."/>
            <person name="Reiss B."/>
            <person name="Renner T."/>
            <person name="Rombauts S."/>
            <person name="Rushton P."/>
            <person name="Sanderfoot A."/>
            <person name="Schween G."/>
            <person name="Shiu S.-H."/>
            <person name="Stueber K."/>
            <person name="Theodoulou F.L."/>
            <person name="Tu H."/>
            <person name="Van de Peer Y."/>
            <person name="Verrier P.J."/>
            <person name="Waters E."/>
            <person name="Wood A."/>
            <person name="Yang L."/>
            <person name="Cove D."/>
            <person name="Cuming A."/>
            <person name="Hasebe M."/>
            <person name="Lucas S."/>
            <person name="Mishler D.B."/>
            <person name="Reski R."/>
            <person name="Grigoriev I."/>
            <person name="Quatrano R.S."/>
            <person name="Boore J.L."/>
        </authorList>
    </citation>
    <scope>NUCLEOTIDE SEQUENCE [LARGE SCALE GENOMIC DNA]</scope>
    <source>
        <strain evidence="2 3">cv. Gransden 2004</strain>
    </source>
</reference>
<dbReference type="GeneID" id="112293671"/>
<keyword evidence="3" id="KW-1185">Reference proteome</keyword>
<dbReference type="RefSeq" id="XP_024399135.1">
    <property type="nucleotide sequence ID" value="XM_024543367.2"/>
</dbReference>
<dbReference type="Pfam" id="PF13242">
    <property type="entry name" value="Hydrolase_like"/>
    <property type="match status" value="1"/>
</dbReference>
<dbReference type="InterPro" id="IPR050324">
    <property type="entry name" value="CDP-alcohol_PTase-I"/>
</dbReference>
<dbReference type="STRING" id="3218.A0A2K1J7T2"/>
<dbReference type="Proteomes" id="UP000006727">
    <property type="component" value="Chromosome 16"/>
</dbReference>
<dbReference type="InterPro" id="IPR036412">
    <property type="entry name" value="HAD-like_sf"/>
</dbReference>
<dbReference type="EMBL" id="ABEU02000016">
    <property type="protein sequence ID" value="PNR37578.1"/>
    <property type="molecule type" value="Genomic_DNA"/>
</dbReference>
<dbReference type="RefSeq" id="XP_024399137.1">
    <property type="nucleotide sequence ID" value="XM_024543369.2"/>
</dbReference>
<dbReference type="OMA" id="HDKRMLV"/>
<proteinExistence type="predicted"/>
<dbReference type="AlphaFoldDB" id="A0A2K1J7T2"/>
<dbReference type="InterPro" id="IPR006353">
    <property type="entry name" value="HAD-SF_hydro_IIA_CECR5"/>
</dbReference>
<evidence type="ECO:0000313" key="3">
    <source>
        <dbReference type="Proteomes" id="UP000006727"/>
    </source>
</evidence>
<gene>
    <name evidence="2" type="primary">LOC112293671</name>
    <name evidence="1" type="ORF">PHYPA_020687</name>
</gene>
<dbReference type="FunFam" id="3.40.50.1000:FF:000137">
    <property type="entry name" value="Hydrolase family protein / HAD-superfamily protein"/>
    <property type="match status" value="1"/>
</dbReference>
<dbReference type="GO" id="GO:0046474">
    <property type="term" value="P:glycerophospholipid biosynthetic process"/>
    <property type="evidence" value="ECO:0000318"/>
    <property type="project" value="GO_Central"/>
</dbReference>
<dbReference type="FunCoup" id="A0A2K1J7T2">
    <property type="interactions" value="2019"/>
</dbReference>
<dbReference type="OrthoDB" id="10251048at2759"/>
<organism evidence="1">
    <name type="scientific">Physcomitrium patens</name>
    <name type="common">Spreading-leaved earth moss</name>
    <name type="synonym">Physcomitrella patens</name>
    <dbReference type="NCBI Taxonomy" id="3218"/>
    <lineage>
        <taxon>Eukaryota</taxon>
        <taxon>Viridiplantae</taxon>
        <taxon>Streptophyta</taxon>
        <taxon>Embryophyta</taxon>
        <taxon>Bryophyta</taxon>
        <taxon>Bryophytina</taxon>
        <taxon>Bryopsida</taxon>
        <taxon>Funariidae</taxon>
        <taxon>Funariales</taxon>
        <taxon>Funariaceae</taxon>
        <taxon>Physcomitrium</taxon>
    </lineage>
</organism>
<dbReference type="InterPro" id="IPR023214">
    <property type="entry name" value="HAD_sf"/>
</dbReference>
<dbReference type="PANTHER" id="PTHR14269">
    <property type="entry name" value="CDP-DIACYLGLYCEROL--GLYCEROL-3-PHOSPHATE 3-PHOSPHATIDYLTRANSFERASE-RELATED"/>
    <property type="match status" value="1"/>
</dbReference>
<dbReference type="GO" id="GO:0005739">
    <property type="term" value="C:mitochondrion"/>
    <property type="evidence" value="ECO:0000318"/>
    <property type="project" value="GO_Central"/>
</dbReference>
<name>A0A2K1J7T2_PHYPA</name>
<reference evidence="1 3" key="2">
    <citation type="journal article" date="2018" name="Plant J.">
        <title>The Physcomitrella patens chromosome-scale assembly reveals moss genome structure and evolution.</title>
        <authorList>
            <person name="Lang D."/>
            <person name="Ullrich K.K."/>
            <person name="Murat F."/>
            <person name="Fuchs J."/>
            <person name="Jenkins J."/>
            <person name="Haas F.B."/>
            <person name="Piednoel M."/>
            <person name="Gundlach H."/>
            <person name="Van Bel M."/>
            <person name="Meyberg R."/>
            <person name="Vives C."/>
            <person name="Morata J."/>
            <person name="Symeonidi A."/>
            <person name="Hiss M."/>
            <person name="Muchero W."/>
            <person name="Kamisugi Y."/>
            <person name="Saleh O."/>
            <person name="Blanc G."/>
            <person name="Decker E.L."/>
            <person name="van Gessel N."/>
            <person name="Grimwood J."/>
            <person name="Hayes R.D."/>
            <person name="Graham S.W."/>
            <person name="Gunter L.E."/>
            <person name="McDaniel S.F."/>
            <person name="Hoernstein S.N.W."/>
            <person name="Larsson A."/>
            <person name="Li F.W."/>
            <person name="Perroud P.F."/>
            <person name="Phillips J."/>
            <person name="Ranjan P."/>
            <person name="Rokshar D.S."/>
            <person name="Rothfels C.J."/>
            <person name="Schneider L."/>
            <person name="Shu S."/>
            <person name="Stevenson D.W."/>
            <person name="Thummler F."/>
            <person name="Tillich M."/>
            <person name="Villarreal Aguilar J.C."/>
            <person name="Widiez T."/>
            <person name="Wong G.K."/>
            <person name="Wymore A."/>
            <person name="Zhang Y."/>
            <person name="Zimmer A.D."/>
            <person name="Quatrano R.S."/>
            <person name="Mayer K.F.X."/>
            <person name="Goodstein D."/>
            <person name="Casacuberta J.M."/>
            <person name="Vandepoele K."/>
            <person name="Reski R."/>
            <person name="Cuming A.C."/>
            <person name="Tuskan G.A."/>
            <person name="Maumus F."/>
            <person name="Salse J."/>
            <person name="Schmutz J."/>
            <person name="Rensing S.A."/>
        </authorList>
    </citation>
    <scope>NUCLEOTIDE SEQUENCE [LARGE SCALE GENOMIC DNA]</scope>
    <source>
        <strain evidence="2 3">cv. Gransden 2004</strain>
    </source>
</reference>
<dbReference type="Gramene" id="Pp3c16_8740V3.2">
    <property type="protein sequence ID" value="Pp3c16_8740V3.2"/>
    <property type="gene ID" value="Pp3c16_8740"/>
</dbReference>
<evidence type="ECO:0000313" key="2">
    <source>
        <dbReference type="EnsemblPlants" id="Pp3c16_8740V3.1"/>
    </source>
</evidence>
<dbReference type="NCBIfam" id="TIGR01460">
    <property type="entry name" value="HAD-SF-IIA"/>
    <property type="match status" value="1"/>
</dbReference>
<protein>
    <submittedName>
        <fullName evidence="1 2">Uncharacterized protein</fullName>
    </submittedName>
</protein>
<accession>A0A2K1J7T2</accession>
<dbReference type="EnsemblPlants" id="Pp3c16_8740V3.1">
    <property type="protein sequence ID" value="Pp3c16_8740V3.1"/>
    <property type="gene ID" value="Pp3c16_8740"/>
</dbReference>
<sequence>MAAIRVLRWSRRGAWMPRSAKPCRSMCEFGEASQQMQRYNLERLYLSRNAFGIAFDIDGVLIQGSETIERAPEALRRLYKDVDTGKLQVPYVFLTNGGGMTEAARAKELTRQLSVPVNPIQVHLGHTPFKTLAQRYRGKKVLSLGKGEPETALTSYGFSTVVKMDNYFREFPHIDPLLSYKPWAKYESNANGMLMPEIERQIAAVFVCSDPVDWSRDIQVLCDVLRAGGYPGKLDSQLPQPSLYFAADDFEYSTKFPVPRFGMGAFRIALESLYVKLIKRPLLYTSYGKPKPIVYHLAAKSLHRIAGMMYSKPGMNSHSEEDPNVGPLELPLPVDRARQEGALKTLYMIGDNPETDIAGAIGAGRPWYSILVRSGNFRGGGNHDKYPADKVVDNVYEAVDFVLKKEGIWTK</sequence>
<dbReference type="Gramene" id="Pp3c16_8740V3.1">
    <property type="protein sequence ID" value="Pp3c16_8740V3.1"/>
    <property type="gene ID" value="Pp3c16_8740"/>
</dbReference>
<dbReference type="KEGG" id="ppp:112293671"/>
<dbReference type="Gene3D" id="3.40.50.1000">
    <property type="entry name" value="HAD superfamily/HAD-like"/>
    <property type="match status" value="2"/>
</dbReference>
<evidence type="ECO:0000313" key="1">
    <source>
        <dbReference type="EMBL" id="PNR37578.1"/>
    </source>
</evidence>